<dbReference type="InterPro" id="IPR036691">
    <property type="entry name" value="Endo/exonu/phosph_ase_sf"/>
</dbReference>
<dbReference type="Proteomes" id="UP000324358">
    <property type="component" value="Unassembled WGS sequence"/>
</dbReference>
<dbReference type="SUPFAM" id="SSF56219">
    <property type="entry name" value="DNase I-like"/>
    <property type="match status" value="1"/>
</dbReference>
<dbReference type="OrthoDB" id="1122807at2"/>
<dbReference type="AlphaFoldDB" id="A0A5D0QU32"/>
<keyword evidence="2" id="KW-1185">Reference proteome</keyword>
<reference evidence="1 2" key="1">
    <citation type="submission" date="2019-08" db="EMBL/GenBank/DDBJ databases">
        <title>Genomes of Antarctic Bizionia species.</title>
        <authorList>
            <person name="Bowman J.P."/>
        </authorList>
    </citation>
    <scope>NUCLEOTIDE SEQUENCE [LARGE SCALE GENOMIC DNA]</scope>
    <source>
        <strain evidence="1 2">APA-1</strain>
    </source>
</reference>
<evidence type="ECO:0000313" key="2">
    <source>
        <dbReference type="Proteomes" id="UP000324358"/>
    </source>
</evidence>
<accession>A0A5D0QU32</accession>
<gene>
    <name evidence="1" type="ORF">ES675_11375</name>
</gene>
<dbReference type="RefSeq" id="WP_148367456.1">
    <property type="nucleotide sequence ID" value="NZ_VSKL01000004.1"/>
</dbReference>
<protein>
    <recommendedName>
        <fullName evidence="3">T9SS type A sorting domain-containing protein</fullName>
    </recommendedName>
</protein>
<dbReference type="Gene3D" id="3.60.10.10">
    <property type="entry name" value="Endonuclease/exonuclease/phosphatase"/>
    <property type="match status" value="1"/>
</dbReference>
<dbReference type="EMBL" id="VSKL01000004">
    <property type="protein sequence ID" value="TYB72359.1"/>
    <property type="molecule type" value="Genomic_DNA"/>
</dbReference>
<sequence>MAYIKNKGFFLVLFGILNFTGIYSQASFNVMFYNILNFPSENAVPNRISHLEIILDDYRPDIFMVCELNNEFGATRILQMIQDRINSDFEMATFQTNTSDDNTGNQNDLQNLIYYDSSKFTLESQTIVPTIYRDFNHYRLKLNTVNQETNPLYLDAIVCHLKASNGTQNQASRLQMVSDLTTYLGTLPTTSNVMLAGDFNVYTSSEPAFQELIDITNPITFADPANKIGSWHNNTNYVNVFTQSTRTQTGFGGSNGGFDDRFDFIMTSENMLTNTDLYYKPNSYQVYGNNGNVPCYNKSIIDSECAGTKYSISIREALHYFSDHLPVTLKISTNATLSVPEFSTAVTKPIEIIGPNYVQNTLTLKVNTLPQGTNNLKIYNTLGQHVKTIPVKTAYTYNVTLTNLSAGIYYIVANNTQVEPLKFIKTH</sequence>
<name>A0A5D0QU32_9FLAO</name>
<evidence type="ECO:0000313" key="1">
    <source>
        <dbReference type="EMBL" id="TYB72359.1"/>
    </source>
</evidence>
<comment type="caution">
    <text evidence="1">The sequence shown here is derived from an EMBL/GenBank/DDBJ whole genome shotgun (WGS) entry which is preliminary data.</text>
</comment>
<evidence type="ECO:0008006" key="3">
    <source>
        <dbReference type="Google" id="ProtNLM"/>
    </source>
</evidence>
<organism evidence="1 2">
    <name type="scientific">Bizionia algoritergicola</name>
    <dbReference type="NCBI Taxonomy" id="291187"/>
    <lineage>
        <taxon>Bacteria</taxon>
        <taxon>Pseudomonadati</taxon>
        <taxon>Bacteroidota</taxon>
        <taxon>Flavobacteriia</taxon>
        <taxon>Flavobacteriales</taxon>
        <taxon>Flavobacteriaceae</taxon>
        <taxon>Bizionia</taxon>
    </lineage>
</organism>
<proteinExistence type="predicted"/>